<sequence length="332" mass="34282">MLDWGRALLRPALGPAVDQLPAPMRHITGYHLGWWDAHGVPAEAGGGGKAVRPTLVLLAGEAAGGEAGEALPAAVAVELVHNFSLLHDDVMDGDATRRHRPTAWSAFGVSQAILAGDAVLTLAFDVLASSGHPLAREGVSALSATVQELLNGQSSDVEFEGRAEVELAECLRMASGKTGALIACACALGGIFGGGTAAQVEHLRAFGDRLGLAFQLADDLLGIWGDPVVTGKPVYSDLANRKKSLPVVAALTSGTAAGRELAALYRREALLSDDELTRAAGLIEEAGGRAWSQSTADALLEEALTRLNAAGLAPRPAADLTTLAGLMTHRMV</sequence>
<accession>A0A5M3X5D1</accession>
<dbReference type="Gene3D" id="1.10.600.10">
    <property type="entry name" value="Farnesyl Diphosphate Synthase"/>
    <property type="match status" value="1"/>
</dbReference>
<evidence type="ECO:0000313" key="5">
    <source>
        <dbReference type="Proteomes" id="UP000331127"/>
    </source>
</evidence>
<dbReference type="Proteomes" id="UP000331127">
    <property type="component" value="Unassembled WGS sequence"/>
</dbReference>
<dbReference type="NCBIfam" id="NF041169">
    <property type="entry name" value="f2_encap_cargo4"/>
    <property type="match status" value="1"/>
</dbReference>
<dbReference type="PANTHER" id="PTHR12001">
    <property type="entry name" value="GERANYLGERANYL PYROPHOSPHATE SYNTHASE"/>
    <property type="match status" value="1"/>
</dbReference>
<dbReference type="PANTHER" id="PTHR12001:SF86">
    <property type="entry name" value="GERANYLGERANYL DIPHOSPHATE SYNTHASE"/>
    <property type="match status" value="1"/>
</dbReference>
<keyword evidence="1" id="KW-0479">Metal-binding</keyword>
<dbReference type="InterPro" id="IPR033749">
    <property type="entry name" value="Polyprenyl_synt_CS"/>
</dbReference>
<dbReference type="SUPFAM" id="SSF48576">
    <property type="entry name" value="Terpenoid synthases"/>
    <property type="match status" value="1"/>
</dbReference>
<keyword evidence="3 4" id="KW-0808">Transferase</keyword>
<name>A0A5M3X5D1_9ACTN</name>
<organism evidence="4 5">
    <name type="scientific">Acrocarpospora macrocephala</name>
    <dbReference type="NCBI Taxonomy" id="150177"/>
    <lineage>
        <taxon>Bacteria</taxon>
        <taxon>Bacillati</taxon>
        <taxon>Actinomycetota</taxon>
        <taxon>Actinomycetes</taxon>
        <taxon>Streptosporangiales</taxon>
        <taxon>Streptosporangiaceae</taxon>
        <taxon>Acrocarpospora</taxon>
    </lineage>
</organism>
<protein>
    <submittedName>
        <fullName evidence="4">Dimethylallyltransferase</fullName>
    </submittedName>
</protein>
<dbReference type="InterPro" id="IPR008949">
    <property type="entry name" value="Isoprenoid_synthase_dom_sf"/>
</dbReference>
<dbReference type="GO" id="GO:0046872">
    <property type="term" value="F:metal ion binding"/>
    <property type="evidence" value="ECO:0007669"/>
    <property type="project" value="UniProtKB-KW"/>
</dbReference>
<gene>
    <name evidence="4" type="ORF">Amac_099120</name>
</gene>
<dbReference type="AlphaFoldDB" id="A0A5M3X5D1"/>
<comment type="similarity">
    <text evidence="3">Belongs to the FPP/GGPP synthase family.</text>
</comment>
<proteinExistence type="inferred from homology"/>
<dbReference type="CDD" id="cd00685">
    <property type="entry name" value="Trans_IPPS_HT"/>
    <property type="match status" value="1"/>
</dbReference>
<keyword evidence="5" id="KW-1185">Reference proteome</keyword>
<evidence type="ECO:0000256" key="3">
    <source>
        <dbReference type="RuleBase" id="RU004466"/>
    </source>
</evidence>
<evidence type="ECO:0000313" key="4">
    <source>
        <dbReference type="EMBL" id="GES16314.1"/>
    </source>
</evidence>
<dbReference type="Pfam" id="PF00348">
    <property type="entry name" value="polyprenyl_synt"/>
    <property type="match status" value="1"/>
</dbReference>
<dbReference type="EMBL" id="BLAE01000097">
    <property type="protein sequence ID" value="GES16314.1"/>
    <property type="molecule type" value="Genomic_DNA"/>
</dbReference>
<dbReference type="PROSITE" id="PS00444">
    <property type="entry name" value="POLYPRENYL_SYNTHASE_2"/>
    <property type="match status" value="1"/>
</dbReference>
<dbReference type="GO" id="GO:0004659">
    <property type="term" value="F:prenyltransferase activity"/>
    <property type="evidence" value="ECO:0007669"/>
    <property type="project" value="InterPro"/>
</dbReference>
<dbReference type="SFLD" id="SFLDG01017">
    <property type="entry name" value="Polyprenyl_Transferase_Like"/>
    <property type="match status" value="1"/>
</dbReference>
<evidence type="ECO:0000256" key="2">
    <source>
        <dbReference type="ARBA" id="ARBA00022842"/>
    </source>
</evidence>
<dbReference type="PROSITE" id="PS00723">
    <property type="entry name" value="POLYPRENYL_SYNTHASE_1"/>
    <property type="match status" value="1"/>
</dbReference>
<dbReference type="InterPro" id="IPR000092">
    <property type="entry name" value="Polyprenyl_synt"/>
</dbReference>
<dbReference type="SFLD" id="SFLDS00005">
    <property type="entry name" value="Isoprenoid_Synthase_Type_I"/>
    <property type="match status" value="1"/>
</dbReference>
<reference evidence="4 5" key="1">
    <citation type="submission" date="2019-10" db="EMBL/GenBank/DDBJ databases">
        <title>Whole genome shotgun sequence of Acrocarpospora macrocephala NBRC 16266.</title>
        <authorList>
            <person name="Ichikawa N."/>
            <person name="Kimura A."/>
            <person name="Kitahashi Y."/>
            <person name="Komaki H."/>
            <person name="Oguchi A."/>
        </authorList>
    </citation>
    <scope>NUCLEOTIDE SEQUENCE [LARGE SCALE GENOMIC DNA]</scope>
    <source>
        <strain evidence="4 5">NBRC 16266</strain>
    </source>
</reference>
<dbReference type="GO" id="GO:0008299">
    <property type="term" value="P:isoprenoid biosynthetic process"/>
    <property type="evidence" value="ECO:0007669"/>
    <property type="project" value="InterPro"/>
</dbReference>
<comment type="caution">
    <text evidence="4">The sequence shown here is derived from an EMBL/GenBank/DDBJ whole genome shotgun (WGS) entry which is preliminary data.</text>
</comment>
<keyword evidence="2" id="KW-0460">Magnesium</keyword>
<evidence type="ECO:0000256" key="1">
    <source>
        <dbReference type="ARBA" id="ARBA00022723"/>
    </source>
</evidence>